<dbReference type="SUPFAM" id="SSF82171">
    <property type="entry name" value="DPP6 N-terminal domain-like"/>
    <property type="match status" value="1"/>
</dbReference>
<comment type="caution">
    <text evidence="3">The sequence shown here is derived from an EMBL/GenBank/DDBJ whole genome shotgun (WGS) entry which is preliminary data.</text>
</comment>
<dbReference type="SUPFAM" id="SSF53474">
    <property type="entry name" value="alpha/beta-Hydrolases"/>
    <property type="match status" value="1"/>
</dbReference>
<evidence type="ECO:0000313" key="4">
    <source>
        <dbReference type="Proteomes" id="UP001143486"/>
    </source>
</evidence>
<dbReference type="GO" id="GO:0006508">
    <property type="term" value="P:proteolysis"/>
    <property type="evidence" value="ECO:0007669"/>
    <property type="project" value="InterPro"/>
</dbReference>
<dbReference type="Proteomes" id="UP001143486">
    <property type="component" value="Unassembled WGS sequence"/>
</dbReference>
<evidence type="ECO:0000259" key="2">
    <source>
        <dbReference type="Pfam" id="PF00326"/>
    </source>
</evidence>
<dbReference type="InterPro" id="IPR011042">
    <property type="entry name" value="6-blade_b-propeller_TolB-like"/>
</dbReference>
<protein>
    <recommendedName>
        <fullName evidence="2">Peptidase S9 prolyl oligopeptidase catalytic domain-containing protein</fullName>
    </recommendedName>
</protein>
<dbReference type="GO" id="GO:0004252">
    <property type="term" value="F:serine-type endopeptidase activity"/>
    <property type="evidence" value="ECO:0007669"/>
    <property type="project" value="TreeGrafter"/>
</dbReference>
<dbReference type="EMBL" id="BSFE01000003">
    <property type="protein sequence ID" value="GLK51969.1"/>
    <property type="molecule type" value="Genomic_DNA"/>
</dbReference>
<organism evidence="3 4">
    <name type="scientific">Maricaulis virginensis</name>
    <dbReference type="NCBI Taxonomy" id="144022"/>
    <lineage>
        <taxon>Bacteria</taxon>
        <taxon>Pseudomonadati</taxon>
        <taxon>Pseudomonadota</taxon>
        <taxon>Alphaproteobacteria</taxon>
        <taxon>Maricaulales</taxon>
        <taxon>Maricaulaceae</taxon>
        <taxon>Maricaulis</taxon>
    </lineage>
</organism>
<keyword evidence="1" id="KW-0378">Hydrolase</keyword>
<gene>
    <name evidence="3" type="ORF">GCM10017621_14770</name>
</gene>
<dbReference type="InterPro" id="IPR029058">
    <property type="entry name" value="AB_hydrolase_fold"/>
</dbReference>
<reference evidence="3" key="1">
    <citation type="journal article" date="2014" name="Int. J. Syst. Evol. Microbiol.">
        <title>Complete genome sequence of Corynebacterium casei LMG S-19264T (=DSM 44701T), isolated from a smear-ripened cheese.</title>
        <authorList>
            <consortium name="US DOE Joint Genome Institute (JGI-PGF)"/>
            <person name="Walter F."/>
            <person name="Albersmeier A."/>
            <person name="Kalinowski J."/>
            <person name="Ruckert C."/>
        </authorList>
    </citation>
    <scope>NUCLEOTIDE SEQUENCE</scope>
    <source>
        <strain evidence="3">VKM B-1513</strain>
    </source>
</reference>
<sequence length="706" mass="75998">MSLTSRVEARPALQFGKNVRERLLTGLSALCLSGFTAVPAGAQPAPSPDPAGTPFTIEDLFDVSSVGTVSVAPDAVHTVYTRWRRPNIIRGEQDGGAVSETRVWMQDGTNRLVLDERVGAYSFDWMSDNELTFRSGRLEDGGSTIFGIDVSAPQSEPFALFNSDSAIDMYDTSPGASALFYSTTRQEEEGPDGAEMGFLVNVTDRPVPVSHVVRVNIERPAVTESVLPIEGYISDLAASPDGRLLAVSLAPGSSSDDYMLNSRTVIFDGETGAPISTVPTDGKTGDIAFSPDGRYLALMAAPARSDSAPHAIAVFDVQAETLRFLTDGDDADEVDFFWSADDELTVLQHRGTQSGLFNMTVEGSRSGAISHTGFVVHRFDGNGHGIAGVISAPHYAHELATGRDMSRRTDGNPWLSDRQLGNQEAVRYRARDGVEIEGILVTPEGVRPETGWPLIVLAHGGPESHYFNAWATDFDRPVQFGAGRGYAVFLPNYRGSTGRGEAFAALDRADAPAAEFNDILDGVDFLAASGLIDPSRVGITGQSHGGYAAAWGATAQTGHFAAAVAAAPVTNLVSSHGTTDIPEETVVNHYGVAPEEDWTLYLNQSPVFHAAQSRTPTLILHGESDSRVNVSQSLELYGYLRRVGQSPVRLVTYPGQGHRLSRSAVRYDYALRMMRWFDTFVMPGDRNAPLPSPDLEEIQNLVAGRD</sequence>
<name>A0A9W6IMJ3_9PROT</name>
<keyword evidence="4" id="KW-1185">Reference proteome</keyword>
<evidence type="ECO:0000256" key="1">
    <source>
        <dbReference type="ARBA" id="ARBA00022801"/>
    </source>
</evidence>
<feature type="domain" description="Peptidase S9 prolyl oligopeptidase catalytic" evidence="2">
    <location>
        <begin position="474"/>
        <end position="679"/>
    </location>
</feature>
<dbReference type="Pfam" id="PF00326">
    <property type="entry name" value="Peptidase_S9"/>
    <property type="match status" value="1"/>
</dbReference>
<dbReference type="PANTHER" id="PTHR42776">
    <property type="entry name" value="SERINE PEPTIDASE S9 FAMILY MEMBER"/>
    <property type="match status" value="1"/>
</dbReference>
<accession>A0A9W6IMJ3</accession>
<dbReference type="Gene3D" id="2.120.10.30">
    <property type="entry name" value="TolB, C-terminal domain"/>
    <property type="match status" value="1"/>
</dbReference>
<evidence type="ECO:0000313" key="3">
    <source>
        <dbReference type="EMBL" id="GLK51969.1"/>
    </source>
</evidence>
<dbReference type="PANTHER" id="PTHR42776:SF27">
    <property type="entry name" value="DIPEPTIDYL PEPTIDASE FAMILY MEMBER 6"/>
    <property type="match status" value="1"/>
</dbReference>
<dbReference type="AlphaFoldDB" id="A0A9W6IMJ3"/>
<proteinExistence type="predicted"/>
<dbReference type="InterPro" id="IPR001375">
    <property type="entry name" value="Peptidase_S9_cat"/>
</dbReference>
<reference evidence="3" key="2">
    <citation type="submission" date="2023-01" db="EMBL/GenBank/DDBJ databases">
        <authorList>
            <person name="Sun Q."/>
            <person name="Evtushenko L."/>
        </authorList>
    </citation>
    <scope>NUCLEOTIDE SEQUENCE</scope>
    <source>
        <strain evidence="3">VKM B-1513</strain>
    </source>
</reference>
<dbReference type="Gene3D" id="3.40.50.1820">
    <property type="entry name" value="alpha/beta hydrolase"/>
    <property type="match status" value="1"/>
</dbReference>